<dbReference type="Proteomes" id="UP000265520">
    <property type="component" value="Unassembled WGS sequence"/>
</dbReference>
<proteinExistence type="predicted"/>
<name>A0A392RUU2_9FABA</name>
<evidence type="ECO:0000313" key="1">
    <source>
        <dbReference type="EMBL" id="MCI40383.1"/>
    </source>
</evidence>
<dbReference type="AlphaFoldDB" id="A0A392RUU2"/>
<evidence type="ECO:0000313" key="2">
    <source>
        <dbReference type="Proteomes" id="UP000265520"/>
    </source>
</evidence>
<organism evidence="1 2">
    <name type="scientific">Trifolium medium</name>
    <dbReference type="NCBI Taxonomy" id="97028"/>
    <lineage>
        <taxon>Eukaryota</taxon>
        <taxon>Viridiplantae</taxon>
        <taxon>Streptophyta</taxon>
        <taxon>Embryophyta</taxon>
        <taxon>Tracheophyta</taxon>
        <taxon>Spermatophyta</taxon>
        <taxon>Magnoliopsida</taxon>
        <taxon>eudicotyledons</taxon>
        <taxon>Gunneridae</taxon>
        <taxon>Pentapetalae</taxon>
        <taxon>rosids</taxon>
        <taxon>fabids</taxon>
        <taxon>Fabales</taxon>
        <taxon>Fabaceae</taxon>
        <taxon>Papilionoideae</taxon>
        <taxon>50 kb inversion clade</taxon>
        <taxon>NPAAA clade</taxon>
        <taxon>Hologalegina</taxon>
        <taxon>IRL clade</taxon>
        <taxon>Trifolieae</taxon>
        <taxon>Trifolium</taxon>
    </lineage>
</organism>
<comment type="caution">
    <text evidence="1">The sequence shown here is derived from an EMBL/GenBank/DDBJ whole genome shotgun (WGS) entry which is preliminary data.</text>
</comment>
<reference evidence="1 2" key="1">
    <citation type="journal article" date="2018" name="Front. Plant Sci.">
        <title>Red Clover (Trifolium pratense) and Zigzag Clover (T. medium) - A Picture of Genomic Similarities and Differences.</title>
        <authorList>
            <person name="Dluhosova J."/>
            <person name="Istvanek J."/>
            <person name="Nedelnik J."/>
            <person name="Repkova J."/>
        </authorList>
    </citation>
    <scope>NUCLEOTIDE SEQUENCE [LARGE SCALE GENOMIC DNA]</scope>
    <source>
        <strain evidence="2">cv. 10/8</strain>
        <tissue evidence="1">Leaf</tissue>
    </source>
</reference>
<feature type="non-terminal residue" evidence="1">
    <location>
        <position position="40"/>
    </location>
</feature>
<dbReference type="EMBL" id="LXQA010279127">
    <property type="protein sequence ID" value="MCI40383.1"/>
    <property type="molecule type" value="Genomic_DNA"/>
</dbReference>
<sequence>MGLDLGLVRPKFEAEPGFVQMMSPGDMELARRDLNFQFRQ</sequence>
<accession>A0A392RUU2</accession>
<keyword evidence="2" id="KW-1185">Reference proteome</keyword>
<protein>
    <submittedName>
        <fullName evidence="1">Uncharacterized protein</fullName>
    </submittedName>
</protein>